<reference evidence="1 2" key="1">
    <citation type="submission" date="2019-08" db="EMBL/GenBank/DDBJ databases">
        <authorList>
            <person name="Hu J."/>
        </authorList>
    </citation>
    <scope>NUCLEOTIDE SEQUENCE [LARGE SCALE GENOMIC DNA]</scope>
    <source>
        <strain evidence="1 2">NEAU-184</strain>
    </source>
</reference>
<dbReference type="EMBL" id="VSSB01000001">
    <property type="protein sequence ID" value="TYL53723.1"/>
    <property type="molecule type" value="Genomic_DNA"/>
</dbReference>
<dbReference type="Proteomes" id="UP000325243">
    <property type="component" value="Unassembled WGS sequence"/>
</dbReference>
<keyword evidence="2" id="KW-1185">Reference proteome</keyword>
<evidence type="ECO:0000313" key="2">
    <source>
        <dbReference type="Proteomes" id="UP000325243"/>
    </source>
</evidence>
<proteinExistence type="predicted"/>
<evidence type="ECO:0000313" key="1">
    <source>
        <dbReference type="EMBL" id="TYL53723.1"/>
    </source>
</evidence>
<comment type="caution">
    <text evidence="1">The sequence shown here is derived from an EMBL/GenBank/DDBJ whole genome shotgun (WGS) entry which is preliminary data.</text>
</comment>
<name>A0A5S4V788_9MICO</name>
<dbReference type="InterPro" id="IPR046288">
    <property type="entry name" value="DUF6325"/>
</dbReference>
<accession>A0A5S4V788</accession>
<sequence length="148" mass="15532">MPEFEYGPVEILVVGFPGERPDAATFEAIGDLVEAGDIRLLDAVVVSRSENGDLDIVEIEDLGDEIDVTEIELEANGLVGEEDVNDLGGAIPPGTSGAMLAIELVWAKRLASRFAESGGVLLQSERIPAPVVNAIMAEAEEAEAAATE</sequence>
<protein>
    <recommendedName>
        <fullName evidence="3">DUF1269 domain-containing protein</fullName>
    </recommendedName>
</protein>
<dbReference type="Pfam" id="PF19850">
    <property type="entry name" value="DUF6325"/>
    <property type="match status" value="1"/>
</dbReference>
<organism evidence="1 2">
    <name type="scientific">Agromyces mariniharenae</name>
    <dbReference type="NCBI Taxonomy" id="2604423"/>
    <lineage>
        <taxon>Bacteria</taxon>
        <taxon>Bacillati</taxon>
        <taxon>Actinomycetota</taxon>
        <taxon>Actinomycetes</taxon>
        <taxon>Micrococcales</taxon>
        <taxon>Microbacteriaceae</taxon>
        <taxon>Agromyces</taxon>
    </lineage>
</organism>
<gene>
    <name evidence="1" type="ORF">FYC51_08745</name>
</gene>
<evidence type="ECO:0008006" key="3">
    <source>
        <dbReference type="Google" id="ProtNLM"/>
    </source>
</evidence>
<dbReference type="RefSeq" id="WP_148733189.1">
    <property type="nucleotide sequence ID" value="NZ_VSSB01000001.1"/>
</dbReference>
<dbReference type="AlphaFoldDB" id="A0A5S4V788"/>